<dbReference type="EnsemblPlants" id="ONIVA08G13390.1">
    <property type="protein sequence ID" value="ONIVA08G13390.1"/>
    <property type="gene ID" value="ONIVA08G13390"/>
</dbReference>
<dbReference type="AlphaFoldDB" id="A0A0E0IB23"/>
<accession>A0A0E0IB23</accession>
<proteinExistence type="predicted"/>
<reference evidence="2" key="1">
    <citation type="submission" date="2015-04" db="UniProtKB">
        <authorList>
            <consortium name="EnsemblPlants"/>
        </authorList>
    </citation>
    <scope>IDENTIFICATION</scope>
    <source>
        <strain evidence="2">SL10</strain>
    </source>
</reference>
<evidence type="ECO:0000256" key="1">
    <source>
        <dbReference type="SAM" id="MobiDB-lite"/>
    </source>
</evidence>
<feature type="compositionally biased region" description="Acidic residues" evidence="1">
    <location>
        <begin position="140"/>
        <end position="151"/>
    </location>
</feature>
<dbReference type="Proteomes" id="UP000006591">
    <property type="component" value="Chromosome 8"/>
</dbReference>
<feature type="region of interest" description="Disordered" evidence="1">
    <location>
        <begin position="1"/>
        <end position="70"/>
    </location>
</feature>
<sequence>MQRREHAGGGGSDDDDHYRCDDDTTLPAVLGDRGGRRAAALPSPPPTASEWDSGRPDRYGGDRRSGARTGVACVRVRKRLGRMGAEGHTGRCCSGTQCQADVIAKLGRRTVRHGIVSSTWRAPGAREAARRLHDAANGEDSGDEFNDDEGAQDFGRLATSANSGSGSAWLAAHQIGSAVRRSSITKRAKKLVTKKLEDPEAARAAISFQVLGARQHFGVDLAQGLIVGEHLPCLGCRDVQVDLTLQALHLPSCCCCCSQLQSPTE</sequence>
<evidence type="ECO:0000313" key="2">
    <source>
        <dbReference type="EnsemblPlants" id="ONIVA08G13390.1"/>
    </source>
</evidence>
<keyword evidence="3" id="KW-1185">Reference proteome</keyword>
<protein>
    <submittedName>
        <fullName evidence="2">Uncharacterized protein</fullName>
    </submittedName>
</protein>
<name>A0A0E0IB23_ORYNI</name>
<feature type="compositionally biased region" description="Basic and acidic residues" evidence="1">
    <location>
        <begin position="52"/>
        <end position="65"/>
    </location>
</feature>
<reference evidence="2" key="2">
    <citation type="submission" date="2018-04" db="EMBL/GenBank/DDBJ databases">
        <title>OnivRS2 (Oryza nivara Reference Sequence Version 2).</title>
        <authorList>
            <person name="Zhang J."/>
            <person name="Kudrna D."/>
            <person name="Lee S."/>
            <person name="Talag J."/>
            <person name="Rajasekar S."/>
            <person name="Welchert J."/>
            <person name="Hsing Y.-I."/>
            <person name="Wing R.A."/>
        </authorList>
    </citation>
    <scope>NUCLEOTIDE SEQUENCE [LARGE SCALE GENOMIC DNA]</scope>
    <source>
        <strain evidence="2">SL10</strain>
    </source>
</reference>
<feature type="compositionally biased region" description="Basic and acidic residues" evidence="1">
    <location>
        <begin position="127"/>
        <end position="136"/>
    </location>
</feature>
<evidence type="ECO:0000313" key="3">
    <source>
        <dbReference type="Proteomes" id="UP000006591"/>
    </source>
</evidence>
<dbReference type="Gramene" id="ONIVA08G13390.1">
    <property type="protein sequence ID" value="ONIVA08G13390.1"/>
    <property type="gene ID" value="ONIVA08G13390"/>
</dbReference>
<feature type="region of interest" description="Disordered" evidence="1">
    <location>
        <begin position="126"/>
        <end position="151"/>
    </location>
</feature>
<dbReference type="HOGENOM" id="CLU_1051218_0_0_1"/>
<organism evidence="2">
    <name type="scientific">Oryza nivara</name>
    <name type="common">Indian wild rice</name>
    <name type="synonym">Oryza sativa f. spontanea</name>
    <dbReference type="NCBI Taxonomy" id="4536"/>
    <lineage>
        <taxon>Eukaryota</taxon>
        <taxon>Viridiplantae</taxon>
        <taxon>Streptophyta</taxon>
        <taxon>Embryophyta</taxon>
        <taxon>Tracheophyta</taxon>
        <taxon>Spermatophyta</taxon>
        <taxon>Magnoliopsida</taxon>
        <taxon>Liliopsida</taxon>
        <taxon>Poales</taxon>
        <taxon>Poaceae</taxon>
        <taxon>BOP clade</taxon>
        <taxon>Oryzoideae</taxon>
        <taxon>Oryzeae</taxon>
        <taxon>Oryzinae</taxon>
        <taxon>Oryza</taxon>
    </lineage>
</organism>